<evidence type="ECO:0000256" key="6">
    <source>
        <dbReference type="SAM" id="MobiDB-lite"/>
    </source>
</evidence>
<feature type="compositionally biased region" description="Basic and acidic residues" evidence="6">
    <location>
        <begin position="130"/>
        <end position="141"/>
    </location>
</feature>
<keyword evidence="3" id="KW-0256">Endoplasmic reticulum</keyword>
<dbReference type="Proteomes" id="UP001202328">
    <property type="component" value="Unassembled WGS sequence"/>
</dbReference>
<proteinExistence type="predicted"/>
<evidence type="ECO:0000256" key="1">
    <source>
        <dbReference type="ARBA" id="ARBA00004477"/>
    </source>
</evidence>
<feature type="domain" description="Reticulon" evidence="8">
    <location>
        <begin position="197"/>
        <end position="351"/>
    </location>
</feature>
<evidence type="ECO:0000313" key="9">
    <source>
        <dbReference type="EMBL" id="KAI3859302.1"/>
    </source>
</evidence>
<organism evidence="9 10">
    <name type="scientific">Papaver atlanticum</name>
    <dbReference type="NCBI Taxonomy" id="357466"/>
    <lineage>
        <taxon>Eukaryota</taxon>
        <taxon>Viridiplantae</taxon>
        <taxon>Streptophyta</taxon>
        <taxon>Embryophyta</taxon>
        <taxon>Tracheophyta</taxon>
        <taxon>Spermatophyta</taxon>
        <taxon>Magnoliopsida</taxon>
        <taxon>Ranunculales</taxon>
        <taxon>Papaveraceae</taxon>
        <taxon>Papaveroideae</taxon>
        <taxon>Papaver</taxon>
    </lineage>
</organism>
<keyword evidence="2 7" id="KW-0812">Transmembrane</keyword>
<dbReference type="InterPro" id="IPR003388">
    <property type="entry name" value="Reticulon"/>
</dbReference>
<evidence type="ECO:0000256" key="2">
    <source>
        <dbReference type="ARBA" id="ARBA00022692"/>
    </source>
</evidence>
<feature type="region of interest" description="Disordered" evidence="6">
    <location>
        <begin position="108"/>
        <end position="179"/>
    </location>
</feature>
<feature type="compositionally biased region" description="Low complexity" evidence="6">
    <location>
        <begin position="165"/>
        <end position="179"/>
    </location>
</feature>
<feature type="compositionally biased region" description="Low complexity" evidence="6">
    <location>
        <begin position="110"/>
        <end position="122"/>
    </location>
</feature>
<keyword evidence="5 7" id="KW-0472">Membrane</keyword>
<dbReference type="PANTHER" id="PTHR46626:SF2">
    <property type="entry name" value="RETICULON-LIKE PROTEIN B17"/>
    <property type="match status" value="1"/>
</dbReference>
<accession>A0AAD4X747</accession>
<feature type="transmembrane region" description="Helical" evidence="7">
    <location>
        <begin position="236"/>
        <end position="253"/>
    </location>
</feature>
<evidence type="ECO:0000259" key="8">
    <source>
        <dbReference type="Pfam" id="PF02453"/>
    </source>
</evidence>
<comment type="subcellular location">
    <subcellularLocation>
        <location evidence="1">Endoplasmic reticulum membrane</location>
        <topology evidence="1">Multi-pass membrane protein</topology>
    </subcellularLocation>
</comment>
<name>A0AAD4X747_9MAGN</name>
<evidence type="ECO:0000313" key="10">
    <source>
        <dbReference type="Proteomes" id="UP001202328"/>
    </source>
</evidence>
<keyword evidence="4 7" id="KW-1133">Transmembrane helix</keyword>
<feature type="transmembrane region" description="Helical" evidence="7">
    <location>
        <begin position="273"/>
        <end position="295"/>
    </location>
</feature>
<dbReference type="EMBL" id="JAJJMB010014612">
    <property type="protein sequence ID" value="KAI3859302.1"/>
    <property type="molecule type" value="Genomic_DNA"/>
</dbReference>
<feature type="region of interest" description="Disordered" evidence="6">
    <location>
        <begin position="1"/>
        <end position="53"/>
    </location>
</feature>
<gene>
    <name evidence="9" type="ORF">MKW98_007683</name>
</gene>
<dbReference type="InterPro" id="IPR044647">
    <property type="entry name" value="RTNLB17/18/21"/>
</dbReference>
<keyword evidence="10" id="KW-1185">Reference proteome</keyword>
<evidence type="ECO:0000256" key="7">
    <source>
        <dbReference type="SAM" id="Phobius"/>
    </source>
</evidence>
<evidence type="ECO:0000256" key="3">
    <source>
        <dbReference type="ARBA" id="ARBA00022824"/>
    </source>
</evidence>
<evidence type="ECO:0000256" key="4">
    <source>
        <dbReference type="ARBA" id="ARBA00022989"/>
    </source>
</evidence>
<dbReference type="Pfam" id="PF02453">
    <property type="entry name" value="Reticulon"/>
    <property type="match status" value="1"/>
</dbReference>
<feature type="transmembrane region" description="Helical" evidence="7">
    <location>
        <begin position="315"/>
        <end position="339"/>
    </location>
</feature>
<dbReference type="PANTHER" id="PTHR46626">
    <property type="entry name" value="RETICULON-LIKE PROTEIN B17"/>
    <property type="match status" value="1"/>
</dbReference>
<sequence length="437" mass="49508">MTCPPPPSNQSESRLKTKSSSRISRIIHGEQGSTSLNLPHEKILSSPRKTPPPPYLALRTKNLSSPQELFLSPSPIRKFSRSRFSERTEMVDEQPPVDLLVYRRRCKNKSSPMSVSSCASPRNSRRPRRRVDQEIREDRELGLGNENGKHGKSKQSIRSRKENMSLVPSSGLPSPSAGIPIENDDRNRINYTGKIMYDLIMWKDVSKSTLWLGFGVLCFLSSCFSGGLRFSVFSAISKLGLMFLILSFFHNSFSRRRINDEAQININLKEEDIVRLARVVLPVANLIIASVRKIFSGEPSMTLKVAPILLLGSEYGHSISLWRLCVSGFFISFTIPKLYSIYSLQMKRQAEYFRGRVLEAWAACSHKKIVAASLVTVFWNLTSVKTRIFTAFICIAILRYYRQLALIAVGEDRVESEEKQDEQQQALVLVNEGSQKK</sequence>
<evidence type="ECO:0000256" key="5">
    <source>
        <dbReference type="ARBA" id="ARBA00023136"/>
    </source>
</evidence>
<reference evidence="9" key="1">
    <citation type="submission" date="2022-04" db="EMBL/GenBank/DDBJ databases">
        <title>A functionally conserved STORR gene fusion in Papaver species that diverged 16.8 million years ago.</title>
        <authorList>
            <person name="Catania T."/>
        </authorList>
    </citation>
    <scope>NUCLEOTIDE SEQUENCE</scope>
    <source>
        <strain evidence="9">S-188037</strain>
    </source>
</reference>
<feature type="transmembrane region" description="Helical" evidence="7">
    <location>
        <begin position="210"/>
        <end position="230"/>
    </location>
</feature>
<comment type="caution">
    <text evidence="9">The sequence shown here is derived from an EMBL/GenBank/DDBJ whole genome shotgun (WGS) entry which is preliminary data.</text>
</comment>
<protein>
    <recommendedName>
        <fullName evidence="8">Reticulon domain-containing protein</fullName>
    </recommendedName>
</protein>
<dbReference type="GO" id="GO:0005789">
    <property type="term" value="C:endoplasmic reticulum membrane"/>
    <property type="evidence" value="ECO:0007669"/>
    <property type="project" value="UniProtKB-SubCell"/>
</dbReference>
<dbReference type="AlphaFoldDB" id="A0AAD4X747"/>